<protein>
    <submittedName>
        <fullName evidence="1">Str. FM013</fullName>
    </submittedName>
</protein>
<dbReference type="AlphaFoldDB" id="A0A0G4P805"/>
<reference evidence="1 2" key="1">
    <citation type="journal article" date="2014" name="Nat. Commun.">
        <title>Multiple recent horizontal transfers of a large genomic region in cheese making fungi.</title>
        <authorList>
            <person name="Cheeseman K."/>
            <person name="Ropars J."/>
            <person name="Renault P."/>
            <person name="Dupont J."/>
            <person name="Gouzy J."/>
            <person name="Branca A."/>
            <person name="Abraham A.L."/>
            <person name="Ceppi M."/>
            <person name="Conseiller E."/>
            <person name="Debuchy R."/>
            <person name="Malagnac F."/>
            <person name="Goarin A."/>
            <person name="Silar P."/>
            <person name="Lacoste S."/>
            <person name="Sallet E."/>
            <person name="Bensimon A."/>
            <person name="Giraud T."/>
            <person name="Brygoo Y."/>
        </authorList>
    </citation>
    <scope>NUCLEOTIDE SEQUENCE [LARGE SCALE GENOMIC DNA]</scope>
    <source>
        <strain evidence="2">FM 013</strain>
    </source>
</reference>
<keyword evidence="2" id="KW-1185">Reference proteome</keyword>
<evidence type="ECO:0000313" key="1">
    <source>
        <dbReference type="EMBL" id="CRL22394.1"/>
    </source>
</evidence>
<proteinExistence type="predicted"/>
<evidence type="ECO:0000313" key="2">
    <source>
        <dbReference type="Proteomes" id="UP000053732"/>
    </source>
</evidence>
<accession>A0A0G4P805</accession>
<dbReference type="Proteomes" id="UP000053732">
    <property type="component" value="Unassembled WGS sequence"/>
</dbReference>
<organism evidence="1 2">
    <name type="scientific">Penicillium camemberti (strain FM 013)</name>
    <dbReference type="NCBI Taxonomy" id="1429867"/>
    <lineage>
        <taxon>Eukaryota</taxon>
        <taxon>Fungi</taxon>
        <taxon>Dikarya</taxon>
        <taxon>Ascomycota</taxon>
        <taxon>Pezizomycotina</taxon>
        <taxon>Eurotiomycetes</taxon>
        <taxon>Eurotiomycetidae</taxon>
        <taxon>Eurotiales</taxon>
        <taxon>Aspergillaceae</taxon>
        <taxon>Penicillium</taxon>
    </lineage>
</organism>
<dbReference type="EMBL" id="HG793140">
    <property type="protein sequence ID" value="CRL22394.1"/>
    <property type="molecule type" value="Genomic_DNA"/>
</dbReference>
<sequence>MTVSGLQQKVIVKSVNHFRIHNERDVLLRFQSRTSLFRPLLDEIEHPASSFCSFRFVEQKEWLDNVTKIMQ</sequence>
<name>A0A0G4P805_PENC3</name>
<gene>
    <name evidence="1" type="ORF">PCAMFM013_S007g000375</name>
</gene>